<proteinExistence type="predicted"/>
<keyword evidence="1" id="KW-0732">Signal</keyword>
<evidence type="ECO:0008006" key="4">
    <source>
        <dbReference type="Google" id="ProtNLM"/>
    </source>
</evidence>
<evidence type="ECO:0000313" key="3">
    <source>
        <dbReference type="Proteomes" id="UP000438448"/>
    </source>
</evidence>
<comment type="caution">
    <text evidence="2">The sequence shown here is derived from an EMBL/GenBank/DDBJ whole genome shotgun (WGS) entry which is preliminary data.</text>
</comment>
<accession>A0A7K0D4D2</accession>
<dbReference type="Proteomes" id="UP000438448">
    <property type="component" value="Unassembled WGS sequence"/>
</dbReference>
<evidence type="ECO:0000313" key="2">
    <source>
        <dbReference type="EMBL" id="MQY20590.1"/>
    </source>
</evidence>
<dbReference type="EMBL" id="WEGK01000007">
    <property type="protein sequence ID" value="MQY20590.1"/>
    <property type="molecule type" value="Genomic_DNA"/>
</dbReference>
<reference evidence="2 3" key="1">
    <citation type="submission" date="2019-10" db="EMBL/GenBank/DDBJ databases">
        <title>Nocardia macrotermitis sp. nov. and Nocardia aurantia sp. nov., isolated from the gut of fungus growing-termite Macrotermes natalensis.</title>
        <authorList>
            <person name="Benndorf R."/>
            <person name="Schwitalla J."/>
            <person name="Martin K."/>
            <person name="De Beer W."/>
            <person name="Kaster A.-K."/>
            <person name="Vollmers J."/>
            <person name="Poulsen M."/>
            <person name="Beemelmanns C."/>
        </authorList>
    </citation>
    <scope>NUCLEOTIDE SEQUENCE [LARGE SCALE GENOMIC DNA]</scope>
    <source>
        <strain evidence="2 3">RB20</strain>
    </source>
</reference>
<feature type="chain" id="PRO_5039454891" description="Lipoprotein" evidence="1">
    <location>
        <begin position="27"/>
        <end position="150"/>
    </location>
</feature>
<sequence>MVDTRMNRTRVRVGCCVATVVLAAVAGCGSPSSSSGNGVRSAGKSTSVPEVWDCSFDKPAVRPQSLILACADIGVQVEKISWTSWEADRAEGQGTERENLCKPNCAAGNYITKPVSVVLSDPVQPANLYTKVATTDKNGKVLTFPLVKER</sequence>
<protein>
    <recommendedName>
        <fullName evidence="4">Lipoprotein</fullName>
    </recommendedName>
</protein>
<dbReference type="AlphaFoldDB" id="A0A7K0D4D2"/>
<keyword evidence="3" id="KW-1185">Reference proteome</keyword>
<organism evidence="2 3">
    <name type="scientific">Nocardia macrotermitis</name>
    <dbReference type="NCBI Taxonomy" id="2585198"/>
    <lineage>
        <taxon>Bacteria</taxon>
        <taxon>Bacillati</taxon>
        <taxon>Actinomycetota</taxon>
        <taxon>Actinomycetes</taxon>
        <taxon>Mycobacteriales</taxon>
        <taxon>Nocardiaceae</taxon>
        <taxon>Nocardia</taxon>
    </lineage>
</organism>
<evidence type="ECO:0000256" key="1">
    <source>
        <dbReference type="SAM" id="SignalP"/>
    </source>
</evidence>
<name>A0A7K0D4D2_9NOCA</name>
<gene>
    <name evidence="2" type="ORF">NRB20_36970</name>
</gene>
<dbReference type="PROSITE" id="PS51257">
    <property type="entry name" value="PROKAR_LIPOPROTEIN"/>
    <property type="match status" value="1"/>
</dbReference>
<feature type="signal peptide" evidence="1">
    <location>
        <begin position="1"/>
        <end position="26"/>
    </location>
</feature>